<dbReference type="PRINTS" id="PR00753">
    <property type="entry name" value="ACCSYNTHASE"/>
</dbReference>
<evidence type="ECO:0000313" key="4">
    <source>
        <dbReference type="EMBL" id="CCX05029.1"/>
    </source>
</evidence>
<dbReference type="GO" id="GO:0030170">
    <property type="term" value="F:pyridoxal phosphate binding"/>
    <property type="evidence" value="ECO:0007669"/>
    <property type="project" value="InterPro"/>
</dbReference>
<protein>
    <submittedName>
        <fullName evidence="4">Similar to 1-aminocyclopropane-1-carboxylate synthase 2 acc. no. Q00379</fullName>
    </submittedName>
</protein>
<dbReference type="InterPro" id="IPR004839">
    <property type="entry name" value="Aminotransferase_I/II_large"/>
</dbReference>
<keyword evidence="2" id="KW-0663">Pyridoxal phosphate</keyword>
<dbReference type="AlphaFoldDB" id="U4KZC6"/>
<evidence type="ECO:0000256" key="2">
    <source>
        <dbReference type="ARBA" id="ARBA00022898"/>
    </source>
</evidence>
<proteinExistence type="inferred from homology"/>
<dbReference type="OrthoDB" id="7042322at2759"/>
<evidence type="ECO:0000259" key="3">
    <source>
        <dbReference type="Pfam" id="PF00155"/>
    </source>
</evidence>
<dbReference type="GO" id="GO:0008483">
    <property type="term" value="F:transaminase activity"/>
    <property type="evidence" value="ECO:0007669"/>
    <property type="project" value="TreeGrafter"/>
</dbReference>
<dbReference type="Proteomes" id="UP000018144">
    <property type="component" value="Unassembled WGS sequence"/>
</dbReference>
<dbReference type="eggNOG" id="KOG0256">
    <property type="taxonomic scope" value="Eukaryota"/>
</dbReference>
<dbReference type="Gene3D" id="3.90.1150.10">
    <property type="entry name" value="Aspartate Aminotransferase, domain 1"/>
    <property type="match status" value="1"/>
</dbReference>
<dbReference type="SUPFAM" id="SSF53383">
    <property type="entry name" value="PLP-dependent transferases"/>
    <property type="match status" value="1"/>
</dbReference>
<dbReference type="PROSITE" id="PS00105">
    <property type="entry name" value="AA_TRANSFER_CLASS_1"/>
    <property type="match status" value="1"/>
</dbReference>
<dbReference type="GO" id="GO:0006520">
    <property type="term" value="P:amino acid metabolic process"/>
    <property type="evidence" value="ECO:0007669"/>
    <property type="project" value="TreeGrafter"/>
</dbReference>
<sequence>MATQNHNVSNRVRENIAEAAGLAKLWAVLANLYHAEKNPTGIVNLGIAENALMYPELLDKLNKIVGLDTPNPLSISREVNPQCLQPVEAADLPYGANPAGSQTLRTALANFMTKNFASLHPVKPEHIVVSSGLTSIAEMLAWTLCDEGDGILLGRPFYSAFPNDFYARSKVLTVPVSFGDVDQFSEDCVECYEKAIVDWNKQQEEQGKKGRIRAMMVVNPHNPLGRCYPPETLKAIMALCQKHQIHLLSDEIYALSLYTNPSASDAPGFTSILSLSTSGLIDPSLVHVLYGMSKDFGANGFRLGAFVSQNNIEVLQGMSATANFAWPSSMADKAWAAILNDEEFLGAFIETNKKRLGEQYMRCTQILREHGIQFWDQGNAALFLWLDLRDYLPSDMTPLEGEKWLSQKLIDEGGVFISRSETFYGEHPGWFRIVFSLPDAEEGMRRLVKTLDLQPLKN</sequence>
<evidence type="ECO:0000256" key="1">
    <source>
        <dbReference type="ARBA" id="ARBA00007441"/>
    </source>
</evidence>
<dbReference type="STRING" id="1076935.U4KZC6"/>
<dbReference type="OMA" id="HIAQKCL"/>
<dbReference type="InterPro" id="IPR015424">
    <property type="entry name" value="PyrdxlP-dep_Trfase"/>
</dbReference>
<organism evidence="4 5">
    <name type="scientific">Pyronema omphalodes (strain CBS 100304)</name>
    <name type="common">Pyronema confluens</name>
    <dbReference type="NCBI Taxonomy" id="1076935"/>
    <lineage>
        <taxon>Eukaryota</taxon>
        <taxon>Fungi</taxon>
        <taxon>Dikarya</taxon>
        <taxon>Ascomycota</taxon>
        <taxon>Pezizomycotina</taxon>
        <taxon>Pezizomycetes</taxon>
        <taxon>Pezizales</taxon>
        <taxon>Pyronemataceae</taxon>
        <taxon>Pyronema</taxon>
    </lineage>
</organism>
<dbReference type="Gene3D" id="3.40.640.10">
    <property type="entry name" value="Type I PLP-dependent aspartate aminotransferase-like (Major domain)"/>
    <property type="match status" value="1"/>
</dbReference>
<keyword evidence="5" id="KW-1185">Reference proteome</keyword>
<reference evidence="4 5" key="1">
    <citation type="journal article" date="2013" name="PLoS Genet.">
        <title>The genome and development-dependent transcriptomes of Pyronema confluens: a window into fungal evolution.</title>
        <authorList>
            <person name="Traeger S."/>
            <person name="Altegoer F."/>
            <person name="Freitag M."/>
            <person name="Gabaldon T."/>
            <person name="Kempken F."/>
            <person name="Kumar A."/>
            <person name="Marcet-Houben M."/>
            <person name="Poggeler S."/>
            <person name="Stajich J.E."/>
            <person name="Nowrousian M."/>
        </authorList>
    </citation>
    <scope>NUCLEOTIDE SEQUENCE [LARGE SCALE GENOMIC DNA]</scope>
    <source>
        <strain evidence="5">CBS 100304</strain>
        <tissue evidence="4">Vegetative mycelium</tissue>
    </source>
</reference>
<dbReference type="PANTHER" id="PTHR43795:SF39">
    <property type="entry name" value="AMINOTRANSFERASE CLASS I_CLASSII DOMAIN-CONTAINING PROTEIN"/>
    <property type="match status" value="1"/>
</dbReference>
<dbReference type="Pfam" id="PF00155">
    <property type="entry name" value="Aminotran_1_2"/>
    <property type="match status" value="1"/>
</dbReference>
<dbReference type="EMBL" id="HF935229">
    <property type="protein sequence ID" value="CCX05029.1"/>
    <property type="molecule type" value="Genomic_DNA"/>
</dbReference>
<dbReference type="CDD" id="cd00609">
    <property type="entry name" value="AAT_like"/>
    <property type="match status" value="1"/>
</dbReference>
<dbReference type="InterPro" id="IPR050478">
    <property type="entry name" value="Ethylene_sulfur-biosynth"/>
</dbReference>
<name>U4KZC6_PYROM</name>
<dbReference type="InterPro" id="IPR015422">
    <property type="entry name" value="PyrdxlP-dep_Trfase_small"/>
</dbReference>
<dbReference type="PANTHER" id="PTHR43795">
    <property type="entry name" value="BIFUNCTIONAL ASPARTATE AMINOTRANSFERASE AND GLUTAMATE/ASPARTATE-PREPHENATE AMINOTRANSFERASE-RELATED"/>
    <property type="match status" value="1"/>
</dbReference>
<dbReference type="InterPro" id="IPR004838">
    <property type="entry name" value="NHTrfase_class1_PyrdxlP-BS"/>
</dbReference>
<dbReference type="InterPro" id="IPR015421">
    <property type="entry name" value="PyrdxlP-dep_Trfase_major"/>
</dbReference>
<comment type="similarity">
    <text evidence="1">Belongs to the class-I pyridoxal-phosphate-dependent aminotransferase family.</text>
</comment>
<evidence type="ECO:0000313" key="5">
    <source>
        <dbReference type="Proteomes" id="UP000018144"/>
    </source>
</evidence>
<gene>
    <name evidence="4" type="ORF">PCON_04518</name>
</gene>
<accession>U4KZC6</accession>
<feature type="domain" description="Aminotransferase class I/classII large" evidence="3">
    <location>
        <begin position="97"/>
        <end position="441"/>
    </location>
</feature>